<name>F9P104_STROR</name>
<accession>F9P104</accession>
<dbReference type="EMBL" id="AFUO01000001">
    <property type="protein sequence ID" value="EGR93031.1"/>
    <property type="molecule type" value="Genomic_DNA"/>
</dbReference>
<evidence type="ECO:0000313" key="2">
    <source>
        <dbReference type="Proteomes" id="UP000003771"/>
    </source>
</evidence>
<protein>
    <submittedName>
        <fullName evidence="1">Uncharacterized protein</fullName>
    </submittedName>
</protein>
<proteinExistence type="predicted"/>
<gene>
    <name evidence="1" type="ORF">HMPREF9178_0251</name>
</gene>
<reference evidence="1 2" key="1">
    <citation type="submission" date="2011-07" db="EMBL/GenBank/DDBJ databases">
        <authorList>
            <person name="Durkin A.S."/>
            <person name="Kim M."/>
            <person name="Radune D."/>
            <person name="Hostetler J."/>
            <person name="Torralba M."/>
            <person name="Gillis M."/>
            <person name="Methe B."/>
            <person name="Sutton G."/>
            <person name="Nelson K.E."/>
        </authorList>
    </citation>
    <scope>NUCLEOTIDE SEQUENCE [LARGE SCALE GENOMIC DNA]</scope>
    <source>
        <strain evidence="1 2">F0392</strain>
    </source>
</reference>
<sequence length="281" mass="33008">MIYLRHYTKSKENFLIEENKQDSIEFGCKVAEEATLLGWHESYAKSLIWFAYRKSEKVIRIVVMNNNKNRTTHIDLEDDFLDSEITFVSLPDEHRIIVSLTAGQDGSQDYCLAFLKNKLTITHTFPKNLTYTFGIDEEDSLMVDFYTADFYKISNHDFQIKFSQSYSVFGNDALSNVWQINDSFGIFCTTEERWYVFKLNTLELVDQLIIEDNIDTCHGDYCGMNSLYQTGNELIFRCYDYKNGKEEIDWIHVNKIYLNKLIGDWLKDKESKYCPLADISK</sequence>
<dbReference type="PATRIC" id="fig|768726.4.peg.244"/>
<dbReference type="AlphaFoldDB" id="F9P104"/>
<organism evidence="1 2">
    <name type="scientific">Streptococcus mitis bv. 2 str. F0392</name>
    <dbReference type="NCBI Taxonomy" id="768726"/>
    <lineage>
        <taxon>Bacteria</taxon>
        <taxon>Bacillati</taxon>
        <taxon>Bacillota</taxon>
        <taxon>Bacilli</taxon>
        <taxon>Lactobacillales</taxon>
        <taxon>Streptococcaceae</taxon>
        <taxon>Streptococcus</taxon>
    </lineage>
</organism>
<dbReference type="Proteomes" id="UP000003771">
    <property type="component" value="Unassembled WGS sequence"/>
</dbReference>
<evidence type="ECO:0000313" key="1">
    <source>
        <dbReference type="EMBL" id="EGR93031.1"/>
    </source>
</evidence>
<comment type="caution">
    <text evidence="1">The sequence shown here is derived from an EMBL/GenBank/DDBJ whole genome shotgun (WGS) entry which is preliminary data.</text>
</comment>
<dbReference type="RefSeq" id="WP_000639778.1">
    <property type="nucleotide sequence ID" value="NZ_AFUO01000001.1"/>
</dbReference>
<dbReference type="eggNOG" id="ENOG50310XS">
    <property type="taxonomic scope" value="Bacteria"/>
</dbReference>